<feature type="binding site" evidence="8">
    <location>
        <position position="47"/>
    </location>
    <ligand>
        <name>Mg(2+)</name>
        <dbReference type="ChEBI" id="CHEBI:18420"/>
    </ligand>
</feature>
<organism evidence="10 11">
    <name type="scientific">Sinorhizobium medicae</name>
    <dbReference type="NCBI Taxonomy" id="110321"/>
    <lineage>
        <taxon>Bacteria</taxon>
        <taxon>Pseudomonadati</taxon>
        <taxon>Pseudomonadota</taxon>
        <taxon>Alphaproteobacteria</taxon>
        <taxon>Hyphomicrobiales</taxon>
        <taxon>Rhizobiaceae</taxon>
        <taxon>Sinorhizobium/Ensifer group</taxon>
        <taxon>Sinorhizobium</taxon>
    </lineage>
</organism>
<dbReference type="PANTHER" id="PTHR42836">
    <property type="entry name" value="7-CARBOXY-7-DEAZAGUANINE SYNTHASE"/>
    <property type="match status" value="1"/>
</dbReference>
<evidence type="ECO:0000256" key="2">
    <source>
        <dbReference type="ARBA" id="ARBA00022691"/>
    </source>
</evidence>
<dbReference type="SFLD" id="SFLDF00357">
    <property type="entry name" value="ExsD-like"/>
    <property type="match status" value="1"/>
</dbReference>
<evidence type="ECO:0000256" key="7">
    <source>
        <dbReference type="ARBA" id="ARBA00023239"/>
    </source>
</evidence>
<dbReference type="PIRSF" id="PIRSF000370">
    <property type="entry name" value="QueE"/>
    <property type="match status" value="1"/>
</dbReference>
<protein>
    <recommendedName>
        <fullName evidence="8">7-carboxy-7-deazaguanine synthase</fullName>
        <shortName evidence="8">CDG synthase</shortName>
        <ecNumber evidence="8">4.3.99.3</ecNumber>
    </recommendedName>
    <alternativeName>
        <fullName evidence="8">Queuosine biosynthesis protein QueE</fullName>
    </alternativeName>
</protein>
<comment type="cofactor">
    <cofactor evidence="8">
        <name>[4Fe-4S] cluster</name>
        <dbReference type="ChEBI" id="CHEBI:49883"/>
    </cofactor>
    <text evidence="8">Binds 1 [4Fe-4S] cluster. The cluster is coordinated with 3 cysteines and an exchangeable S-adenosyl-L-methionine.</text>
</comment>
<keyword evidence="4 8" id="KW-0460">Magnesium</keyword>
<comment type="function">
    <text evidence="8">Catalyzes the complex heterocyclic radical-mediated conversion of 6-carboxy-5,6,7,8-tetrahydropterin (CPH4) to 7-carboxy-7-deazaguanine (CDG), a step common to the biosynthetic pathways of all 7-deazapurine-containing compounds.</text>
</comment>
<dbReference type="GO" id="GO:0000287">
    <property type="term" value="F:magnesium ion binding"/>
    <property type="evidence" value="ECO:0007669"/>
    <property type="project" value="UniProtKB-UniRule"/>
</dbReference>
<evidence type="ECO:0000256" key="5">
    <source>
        <dbReference type="ARBA" id="ARBA00023004"/>
    </source>
</evidence>
<evidence type="ECO:0000313" key="10">
    <source>
        <dbReference type="EMBL" id="VTZ64567.1"/>
    </source>
</evidence>
<keyword evidence="2 8" id="KW-0949">S-adenosyl-L-methionine</keyword>
<comment type="similarity">
    <text evidence="8">Belongs to the radical SAM superfamily. 7-carboxy-7-deazaguanine synthase family.</text>
</comment>
<evidence type="ECO:0000256" key="6">
    <source>
        <dbReference type="ARBA" id="ARBA00023014"/>
    </source>
</evidence>
<keyword evidence="8" id="KW-0671">Queuosine biosynthesis</keyword>
<accession>A0A508X4W9</accession>
<dbReference type="RefSeq" id="WP_127617383.1">
    <property type="nucleotide sequence ID" value="NZ_CABFNB010000131.1"/>
</dbReference>
<dbReference type="EC" id="4.3.99.3" evidence="8"/>
<keyword evidence="1 8" id="KW-0004">4Fe-4S</keyword>
<dbReference type="GO" id="GO:0008616">
    <property type="term" value="P:tRNA queuosine(34) biosynthetic process"/>
    <property type="evidence" value="ECO:0007669"/>
    <property type="project" value="UniProtKB-UniRule"/>
</dbReference>
<feature type="binding site" evidence="8">
    <location>
        <position position="42"/>
    </location>
    <ligand>
        <name>[4Fe-4S] cluster</name>
        <dbReference type="ChEBI" id="CHEBI:49883"/>
        <note>4Fe-4S-S-AdoMet</note>
    </ligand>
</feature>
<evidence type="ECO:0000256" key="1">
    <source>
        <dbReference type="ARBA" id="ARBA00022485"/>
    </source>
</evidence>
<evidence type="ECO:0000256" key="4">
    <source>
        <dbReference type="ARBA" id="ARBA00022842"/>
    </source>
</evidence>
<dbReference type="Gene3D" id="3.20.20.70">
    <property type="entry name" value="Aldolase class I"/>
    <property type="match status" value="1"/>
</dbReference>
<dbReference type="GO" id="GO:0016840">
    <property type="term" value="F:carbon-nitrogen lyase activity"/>
    <property type="evidence" value="ECO:0007669"/>
    <property type="project" value="UniProtKB-UniRule"/>
</dbReference>
<dbReference type="AlphaFoldDB" id="A0A508X4W9"/>
<comment type="catalytic activity">
    <reaction evidence="8">
        <text>6-carboxy-5,6,7,8-tetrahydropterin + H(+) = 7-carboxy-7-carbaguanine + NH4(+)</text>
        <dbReference type="Rhea" id="RHEA:27974"/>
        <dbReference type="ChEBI" id="CHEBI:15378"/>
        <dbReference type="ChEBI" id="CHEBI:28938"/>
        <dbReference type="ChEBI" id="CHEBI:61032"/>
        <dbReference type="ChEBI" id="CHEBI:61036"/>
        <dbReference type="EC" id="4.3.99.3"/>
    </reaction>
</comment>
<dbReference type="Pfam" id="PF04055">
    <property type="entry name" value="Radical_SAM"/>
    <property type="match status" value="1"/>
</dbReference>
<dbReference type="PANTHER" id="PTHR42836:SF1">
    <property type="entry name" value="7-CARBOXY-7-DEAZAGUANINE SYNTHASE"/>
    <property type="match status" value="1"/>
</dbReference>
<comment type="cofactor">
    <cofactor evidence="8">
        <name>S-adenosyl-L-methionine</name>
        <dbReference type="ChEBI" id="CHEBI:59789"/>
    </cofactor>
    <text evidence="8">Binds 1 S-adenosyl-L-methionine per subunit.</text>
</comment>
<dbReference type="Proteomes" id="UP000507954">
    <property type="component" value="Unassembled WGS sequence"/>
</dbReference>
<feature type="binding site" evidence="8">
    <location>
        <position position="38"/>
    </location>
    <ligand>
        <name>[4Fe-4S] cluster</name>
        <dbReference type="ChEBI" id="CHEBI:49883"/>
        <note>4Fe-4S-S-AdoMet</note>
    </ligand>
</feature>
<reference evidence="10 11" key="1">
    <citation type="submission" date="2019-06" db="EMBL/GenBank/DDBJ databases">
        <authorList>
            <person name="Le Quere A."/>
            <person name="Colella S."/>
        </authorList>
    </citation>
    <scope>NUCLEOTIDE SEQUENCE [LARGE SCALE GENOMIC DNA]</scope>
    <source>
        <strain evidence="10">EmedicaeMD41</strain>
    </source>
</reference>
<feature type="binding site" evidence="8">
    <location>
        <begin position="19"/>
        <end position="21"/>
    </location>
    <ligand>
        <name>substrate</name>
    </ligand>
</feature>
<feature type="binding site" evidence="8">
    <location>
        <position position="85"/>
    </location>
    <ligand>
        <name>substrate</name>
    </ligand>
</feature>
<dbReference type="InterPro" id="IPR058240">
    <property type="entry name" value="rSAM_sf"/>
</dbReference>
<evidence type="ECO:0000256" key="3">
    <source>
        <dbReference type="ARBA" id="ARBA00022723"/>
    </source>
</evidence>
<comment type="pathway">
    <text evidence="8">Purine metabolism; 7-cyano-7-deazaguanine biosynthesis.</text>
</comment>
<comment type="caution">
    <text evidence="8">Lacks conserved residue(s) required for the propagation of feature annotation.</text>
</comment>
<evidence type="ECO:0000313" key="11">
    <source>
        <dbReference type="Proteomes" id="UP000507954"/>
    </source>
</evidence>
<feature type="binding site" evidence="8">
    <location>
        <position position="87"/>
    </location>
    <ligand>
        <name>S-adenosyl-L-methionine</name>
        <dbReference type="ChEBI" id="CHEBI:59789"/>
    </ligand>
</feature>
<evidence type="ECO:0000259" key="9">
    <source>
        <dbReference type="PROSITE" id="PS51918"/>
    </source>
</evidence>
<feature type="binding site" evidence="8">
    <location>
        <position position="45"/>
    </location>
    <ligand>
        <name>[4Fe-4S] cluster</name>
        <dbReference type="ChEBI" id="CHEBI:49883"/>
        <note>4Fe-4S-S-AdoMet</note>
    </ligand>
</feature>
<dbReference type="PROSITE" id="PS51918">
    <property type="entry name" value="RADICAL_SAM"/>
    <property type="match status" value="1"/>
</dbReference>
<dbReference type="NCBIfam" id="TIGR03365">
    <property type="entry name" value="Bsubt_queE"/>
    <property type="match status" value="1"/>
</dbReference>
<keyword evidence="3 8" id="KW-0479">Metal-binding</keyword>
<dbReference type="GO" id="GO:1904047">
    <property type="term" value="F:S-adenosyl-L-methionine binding"/>
    <property type="evidence" value="ECO:0007669"/>
    <property type="project" value="UniProtKB-UniRule"/>
</dbReference>
<dbReference type="InterPro" id="IPR017742">
    <property type="entry name" value="Deazaguanine_synth"/>
</dbReference>
<dbReference type="SFLD" id="SFLDS00029">
    <property type="entry name" value="Radical_SAM"/>
    <property type="match status" value="1"/>
</dbReference>
<dbReference type="UniPathway" id="UPA00391"/>
<name>A0A508X4W9_9HYPH</name>
<comment type="cofactor">
    <cofactor evidence="8">
        <name>Mg(2+)</name>
        <dbReference type="ChEBI" id="CHEBI:18420"/>
    </cofactor>
</comment>
<dbReference type="EMBL" id="CABFNB010000131">
    <property type="protein sequence ID" value="VTZ64567.1"/>
    <property type="molecule type" value="Genomic_DNA"/>
</dbReference>
<dbReference type="SUPFAM" id="SSF102114">
    <property type="entry name" value="Radical SAM enzymes"/>
    <property type="match status" value="1"/>
</dbReference>
<comment type="subunit">
    <text evidence="8">Homodimer.</text>
</comment>
<dbReference type="InterPro" id="IPR024924">
    <property type="entry name" value="7-CO-7-deazaguanine_synth-like"/>
</dbReference>
<proteinExistence type="inferred from homology"/>
<keyword evidence="6 8" id="KW-0411">Iron-sulfur</keyword>
<dbReference type="InterPro" id="IPR013785">
    <property type="entry name" value="Aldolase_TIM"/>
</dbReference>
<feature type="binding site" evidence="8">
    <location>
        <position position="34"/>
    </location>
    <ligand>
        <name>substrate</name>
    </ligand>
</feature>
<dbReference type="HAMAP" id="MF_00917">
    <property type="entry name" value="QueE"/>
    <property type="match status" value="1"/>
</dbReference>
<dbReference type="InterPro" id="IPR007197">
    <property type="entry name" value="rSAM"/>
</dbReference>
<keyword evidence="5 8" id="KW-0408">Iron</keyword>
<keyword evidence="7 8" id="KW-0456">Lyase</keyword>
<feature type="binding site" evidence="8">
    <location>
        <begin position="44"/>
        <end position="46"/>
    </location>
    <ligand>
        <name>S-adenosyl-L-methionine</name>
        <dbReference type="ChEBI" id="CHEBI:59789"/>
    </ligand>
</feature>
<feature type="binding site" evidence="8">
    <location>
        <begin position="130"/>
        <end position="132"/>
    </location>
    <ligand>
        <name>S-adenosyl-L-methionine</name>
        <dbReference type="ChEBI" id="CHEBI:59789"/>
    </ligand>
</feature>
<evidence type="ECO:0000256" key="8">
    <source>
        <dbReference type="HAMAP-Rule" id="MF_00917"/>
    </source>
</evidence>
<dbReference type="GO" id="GO:0051539">
    <property type="term" value="F:4 iron, 4 sulfur cluster binding"/>
    <property type="evidence" value="ECO:0007669"/>
    <property type="project" value="UniProtKB-UniRule"/>
</dbReference>
<feature type="domain" description="Radical SAM core" evidence="9">
    <location>
        <begin position="25"/>
        <end position="241"/>
    </location>
</feature>
<gene>
    <name evidence="8 10" type="primary">queE</name>
    <name evidence="10" type="ORF">EMEDMD4_620039</name>
</gene>
<sequence length="245" mass="27364">MTNVRSDEIRVSEIFGPTIQGEGVLIGLPTVFVRSGGCDYRCSWCDSLHAVESSYRHEWHSMSTEAVWQEIVRLSRGEAVMVSLSGGNPAIQPFGDLIGRGHRNGYRFALETQGSIAREWFAELDVLVLSPKPPSSGMETDWQAFDVCLRMAAGKPQTVLKFVVFDEADYSYARAAAARHPHLPVYLQPGNHTPPPSDDKDAPIDLEGVMERMRWLVDATIEDGWFEARVLPQLHVLIWGNKRGV</sequence>